<evidence type="ECO:0000313" key="10">
    <source>
        <dbReference type="Proteomes" id="UP000220102"/>
    </source>
</evidence>
<comment type="caution">
    <text evidence="9">The sequence shown here is derived from an EMBL/GenBank/DDBJ whole genome shotgun (WGS) entry which is preliminary data.</text>
</comment>
<feature type="active site" description="Proton acceptor" evidence="7">
    <location>
        <position position="211"/>
    </location>
</feature>
<dbReference type="RefSeq" id="WP_098075698.1">
    <property type="nucleotide sequence ID" value="NZ_PDEQ01000005.1"/>
</dbReference>
<keyword evidence="10" id="KW-1185">Reference proteome</keyword>
<comment type="similarity">
    <text evidence="1 6">Belongs to the peptidase M42 family.</text>
</comment>
<evidence type="ECO:0000256" key="6">
    <source>
        <dbReference type="PIRNR" id="PIRNR001123"/>
    </source>
</evidence>
<organism evidence="9 10">
    <name type="scientific">Longibacter salinarum</name>
    <dbReference type="NCBI Taxonomy" id="1850348"/>
    <lineage>
        <taxon>Bacteria</taxon>
        <taxon>Pseudomonadati</taxon>
        <taxon>Rhodothermota</taxon>
        <taxon>Rhodothermia</taxon>
        <taxon>Rhodothermales</taxon>
        <taxon>Salisaetaceae</taxon>
        <taxon>Longibacter</taxon>
    </lineage>
</organism>
<evidence type="ECO:0000313" key="9">
    <source>
        <dbReference type="EMBL" id="PEN13106.1"/>
    </source>
</evidence>
<comment type="cofactor">
    <cofactor evidence="8">
        <name>a divalent metal cation</name>
        <dbReference type="ChEBI" id="CHEBI:60240"/>
    </cofactor>
    <text evidence="8">Binds 2 divalent metal cations per subunit.</text>
</comment>
<evidence type="ECO:0000256" key="2">
    <source>
        <dbReference type="ARBA" id="ARBA00022438"/>
    </source>
</evidence>
<keyword evidence="5" id="KW-0378">Hydrolase</keyword>
<evidence type="ECO:0000256" key="7">
    <source>
        <dbReference type="PIRSR" id="PIRSR001123-1"/>
    </source>
</evidence>
<dbReference type="PANTHER" id="PTHR32481:SF0">
    <property type="entry name" value="AMINOPEPTIDASE YPDE-RELATED"/>
    <property type="match status" value="1"/>
</dbReference>
<keyword evidence="3" id="KW-0645">Protease</keyword>
<gene>
    <name evidence="9" type="ORF">CRI94_10665</name>
</gene>
<sequence>MTNDAKTFLFDLLDTPSPTGFEATGQRVWADYVRRFADDVQSDAYGTAWATLTGADDDSPSVMFDGHVDEIGYMISHITDEGFLHVNRIGGSDRAIARGQRVRILGNDGAVLGVVGNTAIHLRDKDDNSIPEVHELFVDIGASSADEVKERGLRVGHPMVMDVAPADLTDTRITGRAIDNRLGGFIIAQALERLAESPPAWTVHAANSVQEEIGGHGAQMITHRLNPDAAIVFDVTHSTDSPGIDAAKHSNIKIGKGPTVTHGTSNHPDLVDRVIEVAEANDIPLQHEPSSRRTGTDTDSIFKTRRGVPSVLLSVPLRYMHSTVEVVDTEDIEHCIQLYVEVTRSLQADEQFHVSI</sequence>
<feature type="binding site" evidence="8">
    <location>
        <position position="212"/>
    </location>
    <ligand>
        <name>Zn(2+)</name>
        <dbReference type="ChEBI" id="CHEBI:29105"/>
        <label>2</label>
    </ligand>
</feature>
<dbReference type="SUPFAM" id="SSF101821">
    <property type="entry name" value="Aminopeptidase/glucanase lid domain"/>
    <property type="match status" value="1"/>
</dbReference>
<dbReference type="EMBL" id="PDEQ01000005">
    <property type="protein sequence ID" value="PEN13106.1"/>
    <property type="molecule type" value="Genomic_DNA"/>
</dbReference>
<dbReference type="GO" id="GO:0006508">
    <property type="term" value="P:proteolysis"/>
    <property type="evidence" value="ECO:0007669"/>
    <property type="project" value="UniProtKB-KW"/>
</dbReference>
<keyword evidence="4 8" id="KW-0479">Metal-binding</keyword>
<reference evidence="9 10" key="1">
    <citation type="submission" date="2017-10" db="EMBL/GenBank/DDBJ databases">
        <title>Draft genome of Longibacter Salinarum.</title>
        <authorList>
            <person name="Goh K.M."/>
            <person name="Shamsir M.S."/>
            <person name="Lim S.W."/>
        </authorList>
    </citation>
    <scope>NUCLEOTIDE SEQUENCE [LARGE SCALE GENOMIC DNA]</scope>
    <source>
        <strain evidence="9 10">KCTC 52045</strain>
    </source>
</reference>
<dbReference type="AlphaFoldDB" id="A0A2A8CWT2"/>
<dbReference type="OrthoDB" id="9772053at2"/>
<dbReference type="SUPFAM" id="SSF53187">
    <property type="entry name" value="Zn-dependent exopeptidases"/>
    <property type="match status" value="1"/>
</dbReference>
<dbReference type="GO" id="GO:0004177">
    <property type="term" value="F:aminopeptidase activity"/>
    <property type="evidence" value="ECO:0007669"/>
    <property type="project" value="UniProtKB-UniRule"/>
</dbReference>
<feature type="binding site" evidence="8">
    <location>
        <position position="179"/>
    </location>
    <ligand>
        <name>Zn(2+)</name>
        <dbReference type="ChEBI" id="CHEBI:29105"/>
        <label>2</label>
    </ligand>
</feature>
<evidence type="ECO:0000256" key="8">
    <source>
        <dbReference type="PIRSR" id="PIRSR001123-2"/>
    </source>
</evidence>
<proteinExistence type="inferred from homology"/>
<name>A0A2A8CWT2_9BACT</name>
<dbReference type="Proteomes" id="UP000220102">
    <property type="component" value="Unassembled WGS sequence"/>
</dbReference>
<feature type="binding site" evidence="8">
    <location>
        <position position="321"/>
    </location>
    <ligand>
        <name>Zn(2+)</name>
        <dbReference type="ChEBI" id="CHEBI:29105"/>
        <label>2</label>
    </ligand>
</feature>
<feature type="binding site" evidence="8">
    <location>
        <position position="67"/>
    </location>
    <ligand>
        <name>Zn(2+)</name>
        <dbReference type="ChEBI" id="CHEBI:29105"/>
        <label>1</label>
    </ligand>
</feature>
<dbReference type="Gene3D" id="2.40.30.40">
    <property type="entry name" value="Peptidase M42, domain 2"/>
    <property type="match status" value="1"/>
</dbReference>
<evidence type="ECO:0000256" key="5">
    <source>
        <dbReference type="ARBA" id="ARBA00022801"/>
    </source>
</evidence>
<accession>A0A2A8CWT2</accession>
<dbReference type="Gene3D" id="3.40.630.10">
    <property type="entry name" value="Zn peptidases"/>
    <property type="match status" value="1"/>
</dbReference>
<evidence type="ECO:0000256" key="4">
    <source>
        <dbReference type="ARBA" id="ARBA00022723"/>
    </source>
</evidence>
<feature type="binding site" evidence="8">
    <location>
        <position position="234"/>
    </location>
    <ligand>
        <name>Zn(2+)</name>
        <dbReference type="ChEBI" id="CHEBI:29105"/>
        <label>1</label>
    </ligand>
</feature>
<keyword evidence="2" id="KW-0031">Aminopeptidase</keyword>
<dbReference type="Pfam" id="PF05343">
    <property type="entry name" value="Peptidase_M42"/>
    <property type="match status" value="1"/>
</dbReference>
<dbReference type="InterPro" id="IPR051464">
    <property type="entry name" value="Peptidase_M42_aminopept"/>
</dbReference>
<dbReference type="PIRSF" id="PIRSF001123">
    <property type="entry name" value="PepA_GA"/>
    <property type="match status" value="1"/>
</dbReference>
<feature type="binding site" evidence="8">
    <location>
        <position position="179"/>
    </location>
    <ligand>
        <name>Zn(2+)</name>
        <dbReference type="ChEBI" id="CHEBI:29105"/>
        <label>1</label>
    </ligand>
</feature>
<dbReference type="PANTHER" id="PTHR32481">
    <property type="entry name" value="AMINOPEPTIDASE"/>
    <property type="match status" value="1"/>
</dbReference>
<dbReference type="GO" id="GO:0046872">
    <property type="term" value="F:metal ion binding"/>
    <property type="evidence" value="ECO:0007669"/>
    <property type="project" value="UniProtKB-UniRule"/>
</dbReference>
<evidence type="ECO:0000256" key="1">
    <source>
        <dbReference type="ARBA" id="ARBA00006272"/>
    </source>
</evidence>
<protein>
    <submittedName>
        <fullName evidence="9">Endoglucanase</fullName>
    </submittedName>
</protein>
<dbReference type="InterPro" id="IPR023367">
    <property type="entry name" value="Peptidase_M42_dom2"/>
</dbReference>
<dbReference type="CDD" id="cd05656">
    <property type="entry name" value="M42_Frv"/>
    <property type="match status" value="1"/>
</dbReference>
<dbReference type="InterPro" id="IPR008007">
    <property type="entry name" value="Peptidase_M42"/>
</dbReference>
<evidence type="ECO:0000256" key="3">
    <source>
        <dbReference type="ARBA" id="ARBA00022670"/>
    </source>
</evidence>